<feature type="domain" description="RecJ OB" evidence="8">
    <location>
        <begin position="476"/>
        <end position="577"/>
    </location>
</feature>
<keyword evidence="5 9" id="KW-0269">Exonuclease</keyword>
<name>A0A1G2L5J1_9BACT</name>
<sequence>MVVSVNSAPSPDGLRRTSKNWIVKPSVPEEFFVLLTNSKQPITPNRLIGQLLWNRGLKTAEEIEKFLNPDYEKHVHDPFLFKGMEKAAGRLIRAVDAGEKIIVFADYDADGIDGAAILAGFLKKVEADFDVFIPDRFVESYGLSMKRIDEFKALGAKLIITVDCGVTDYDEIEKANEYGMDVVVMDHHIVPPRWPNAHAIVDHKQEDETYPEKVLCGTGLAFKLIQGVLLKKRYGTVPGWEKWLLDAVAIGTVADMVPLTGENRVLVKYGIDVMKKMRRPGLRAMLRAKNILPENITAETIGFTIAPRINAASRMDHANIAFELLMTENQYEADWLSKRLEEKNAERKTLVEAIVGELERKLAGIESPKLILEGSSEWPAGVLGIAANRLLEKFGCPVFLYSEMPAVVKGSCRAPDGMNVVELMRSTKDVFSDFGGHAHSGGFSIPPEKLITMRPQLEEIIESGSFERRETPVEADAEMELSQVNADTYAAISELEPFGQGNPKPVFLLKNVLIRELRRVGQDQTHVKMKLGEQGIGAIFFRASHNGFKEGERIDVLANLQENRWNGNTNIELNIIDAVKT</sequence>
<dbReference type="SUPFAM" id="SSF64182">
    <property type="entry name" value="DHH phosphoesterases"/>
    <property type="match status" value="1"/>
</dbReference>
<keyword evidence="3" id="KW-0540">Nuclease</keyword>
<proteinExistence type="inferred from homology"/>
<evidence type="ECO:0000259" key="6">
    <source>
        <dbReference type="Pfam" id="PF01368"/>
    </source>
</evidence>
<dbReference type="InterPro" id="IPR003156">
    <property type="entry name" value="DHHA1_dom"/>
</dbReference>
<organism evidence="9 10">
    <name type="scientific">Candidatus Sungbacteria bacterium RIFCSPLOWO2_01_FULL_47_10</name>
    <dbReference type="NCBI Taxonomy" id="1802276"/>
    <lineage>
        <taxon>Bacteria</taxon>
        <taxon>Candidatus Sungiibacteriota</taxon>
    </lineage>
</organism>
<dbReference type="InterPro" id="IPR041122">
    <property type="entry name" value="RecJ_OB"/>
</dbReference>
<dbReference type="PANTHER" id="PTHR30255:SF2">
    <property type="entry name" value="SINGLE-STRANDED-DNA-SPECIFIC EXONUCLEASE RECJ"/>
    <property type="match status" value="1"/>
</dbReference>
<dbReference type="PANTHER" id="PTHR30255">
    <property type="entry name" value="SINGLE-STRANDED-DNA-SPECIFIC EXONUCLEASE RECJ"/>
    <property type="match status" value="1"/>
</dbReference>
<evidence type="ECO:0000256" key="4">
    <source>
        <dbReference type="ARBA" id="ARBA00022801"/>
    </source>
</evidence>
<feature type="domain" description="DDH" evidence="6">
    <location>
        <begin position="100"/>
        <end position="252"/>
    </location>
</feature>
<evidence type="ECO:0000256" key="2">
    <source>
        <dbReference type="ARBA" id="ARBA00019841"/>
    </source>
</evidence>
<comment type="caution">
    <text evidence="9">The sequence shown here is derived from an EMBL/GenBank/DDBJ whole genome shotgun (WGS) entry which is preliminary data.</text>
</comment>
<dbReference type="Pfam" id="PF02272">
    <property type="entry name" value="DHHA1"/>
    <property type="match status" value="1"/>
</dbReference>
<dbReference type="Proteomes" id="UP000177982">
    <property type="component" value="Unassembled WGS sequence"/>
</dbReference>
<dbReference type="GO" id="GO:0006310">
    <property type="term" value="P:DNA recombination"/>
    <property type="evidence" value="ECO:0007669"/>
    <property type="project" value="InterPro"/>
</dbReference>
<dbReference type="NCBIfam" id="TIGR00644">
    <property type="entry name" value="recJ"/>
    <property type="match status" value="1"/>
</dbReference>
<dbReference type="GO" id="GO:0003676">
    <property type="term" value="F:nucleic acid binding"/>
    <property type="evidence" value="ECO:0007669"/>
    <property type="project" value="InterPro"/>
</dbReference>
<evidence type="ECO:0000313" key="10">
    <source>
        <dbReference type="Proteomes" id="UP000177982"/>
    </source>
</evidence>
<reference evidence="9 10" key="1">
    <citation type="journal article" date="2016" name="Nat. Commun.">
        <title>Thousands of microbial genomes shed light on interconnected biogeochemical processes in an aquifer system.</title>
        <authorList>
            <person name="Anantharaman K."/>
            <person name="Brown C.T."/>
            <person name="Hug L.A."/>
            <person name="Sharon I."/>
            <person name="Castelle C.J."/>
            <person name="Probst A.J."/>
            <person name="Thomas B.C."/>
            <person name="Singh A."/>
            <person name="Wilkins M.J."/>
            <person name="Karaoz U."/>
            <person name="Brodie E.L."/>
            <person name="Williams K.H."/>
            <person name="Hubbard S.S."/>
            <person name="Banfield J.F."/>
        </authorList>
    </citation>
    <scope>NUCLEOTIDE SEQUENCE [LARGE SCALE GENOMIC DNA]</scope>
</reference>
<protein>
    <recommendedName>
        <fullName evidence="2">Single-stranded-DNA-specific exonuclease RecJ</fullName>
    </recommendedName>
</protein>
<evidence type="ECO:0000313" key="9">
    <source>
        <dbReference type="EMBL" id="OHA06947.1"/>
    </source>
</evidence>
<dbReference type="InterPro" id="IPR004610">
    <property type="entry name" value="RecJ"/>
</dbReference>
<dbReference type="Gene3D" id="3.90.1640.30">
    <property type="match status" value="1"/>
</dbReference>
<evidence type="ECO:0000256" key="1">
    <source>
        <dbReference type="ARBA" id="ARBA00005915"/>
    </source>
</evidence>
<feature type="domain" description="DHHA1" evidence="7">
    <location>
        <begin position="375"/>
        <end position="462"/>
    </location>
</feature>
<dbReference type="AlphaFoldDB" id="A0A1G2L5J1"/>
<keyword evidence="4" id="KW-0378">Hydrolase</keyword>
<dbReference type="EMBL" id="MHQO01000020">
    <property type="protein sequence ID" value="OHA06947.1"/>
    <property type="molecule type" value="Genomic_DNA"/>
</dbReference>
<dbReference type="Gene3D" id="2.40.50.460">
    <property type="match status" value="1"/>
</dbReference>
<comment type="similarity">
    <text evidence="1">Belongs to the RecJ family.</text>
</comment>
<dbReference type="InterPro" id="IPR051673">
    <property type="entry name" value="SSDNA_exonuclease_RecJ"/>
</dbReference>
<accession>A0A1G2L5J1</accession>
<dbReference type="GO" id="GO:0008409">
    <property type="term" value="F:5'-3' exonuclease activity"/>
    <property type="evidence" value="ECO:0007669"/>
    <property type="project" value="InterPro"/>
</dbReference>
<evidence type="ECO:0000256" key="3">
    <source>
        <dbReference type="ARBA" id="ARBA00022722"/>
    </source>
</evidence>
<dbReference type="InterPro" id="IPR001667">
    <property type="entry name" value="DDH_dom"/>
</dbReference>
<evidence type="ECO:0000259" key="7">
    <source>
        <dbReference type="Pfam" id="PF02272"/>
    </source>
</evidence>
<dbReference type="Pfam" id="PF17768">
    <property type="entry name" value="RecJ_OB"/>
    <property type="match status" value="1"/>
</dbReference>
<dbReference type="InterPro" id="IPR038763">
    <property type="entry name" value="DHH_sf"/>
</dbReference>
<dbReference type="Pfam" id="PF01368">
    <property type="entry name" value="DHH"/>
    <property type="match status" value="1"/>
</dbReference>
<evidence type="ECO:0000259" key="8">
    <source>
        <dbReference type="Pfam" id="PF17768"/>
    </source>
</evidence>
<evidence type="ECO:0000256" key="5">
    <source>
        <dbReference type="ARBA" id="ARBA00022839"/>
    </source>
</evidence>
<dbReference type="GO" id="GO:0006281">
    <property type="term" value="P:DNA repair"/>
    <property type="evidence" value="ECO:0007669"/>
    <property type="project" value="InterPro"/>
</dbReference>
<gene>
    <name evidence="9" type="ORF">A2934_01525</name>
</gene>